<feature type="domain" description="PAC" evidence="3">
    <location>
        <begin position="463"/>
        <end position="515"/>
    </location>
</feature>
<dbReference type="SMART" id="SM00052">
    <property type="entry name" value="EAL"/>
    <property type="match status" value="1"/>
</dbReference>
<dbReference type="SUPFAM" id="SSF55785">
    <property type="entry name" value="PYP-like sensor domain (PAS domain)"/>
    <property type="match status" value="2"/>
</dbReference>
<evidence type="ECO:0000259" key="5">
    <source>
        <dbReference type="PROSITE" id="PS50885"/>
    </source>
</evidence>
<dbReference type="SMART" id="SM00091">
    <property type="entry name" value="PAS"/>
    <property type="match status" value="2"/>
</dbReference>
<dbReference type="SUPFAM" id="SSF158472">
    <property type="entry name" value="HAMP domain-like"/>
    <property type="match status" value="1"/>
</dbReference>
<dbReference type="InterPro" id="IPR029787">
    <property type="entry name" value="Nucleotide_cyclase"/>
</dbReference>
<dbReference type="AlphaFoldDB" id="A0A1T1ARX3"/>
<dbReference type="Gene3D" id="6.10.340.10">
    <property type="match status" value="1"/>
</dbReference>
<dbReference type="InterPro" id="IPR035965">
    <property type="entry name" value="PAS-like_dom_sf"/>
</dbReference>
<feature type="domain" description="HAMP" evidence="5">
    <location>
        <begin position="202"/>
        <end position="254"/>
    </location>
</feature>
<organism evidence="7 8">
    <name type="scientific">Rhodoferax fermentans</name>
    <dbReference type="NCBI Taxonomy" id="28066"/>
    <lineage>
        <taxon>Bacteria</taxon>
        <taxon>Pseudomonadati</taxon>
        <taxon>Pseudomonadota</taxon>
        <taxon>Betaproteobacteria</taxon>
        <taxon>Burkholderiales</taxon>
        <taxon>Comamonadaceae</taxon>
        <taxon>Rhodoferax</taxon>
    </lineage>
</organism>
<sequence>MRFPWSLKWALPLALASLLLIFSSFATWHSLSTRQTNLTQTARQDALDHVSHLARMAEQGLQNSTAMVASDLAQTSTDPRVLAVLILDEQGRVLMAHRKAWVGSVAKSLLPDFDDGWRLQVIAGRLPQVRTEEEGLRLAVLQPFELPAASNEVRSSRWGSVFLEMDLDLAWQQARYETLLSRLPWLVLALLVLLAVGLLLRRFVAQPLQALADAAGCLKQGQLSSRAVVQGPLEIAALARDFNDMAQAIEDAQKALITSEERMSITLHSIGDGLIATDARARITLMNPAAERFTGWALAEARGLPISDVFVIESEITGQPAEIPVKRVLTEGTVLGLANHTVLIARDGTRRDVADSAAPIRNARGVIEGVVLVFQDVTEQYRMRRALADSEQHYRTLANTGQALVWTAGLDKKCNYFNSVWLAFTGRTLAQELGDGWAEGVHPDDLEHCFTTYVAAFEAREAFAMEYRLRHASGEYRWILDQGSPRYDSQGRFLGYIGHCLDISQVKQAEAQVAHLAYHDALTGLPNRALFQDRLTQAAAAARRNQRVGALMFVDLDHFKRLNDVYGHALGDAVLQEVAGRLQFYLRQEDTVARLGGDEFVVLLPALAAESDGAATLARAVADKIRLALEGPILIDGTSYHTAASMGVTLFPKHNESVDDLMREADIAMYRAKERGRNQISFFQVDMQQTVTQRYALEQELREAVAQQAFELFLQSQVNADGVVIGAEALVRWRHPTRGLVAPATFIPLAEESRLILPLGDWVLQQSCQVLARLEAAGHSLHIAVNVSPLQFAQPNFVARIRDILKQTGADPTHLTLEITEGLLVEHMTETMGRMAELAALGIRFSIDDFGTGYSSLSYLKRLPLYELKIDKSFVQDLPEDPNDVALVETMLAMAQHLHLSVVAEGVETAAQFEFLKSRGCNRFQGYHFHRPQEHHEWFEAFAKPSQLAPQ</sequence>
<dbReference type="PANTHER" id="PTHR44757">
    <property type="entry name" value="DIGUANYLATE CYCLASE DGCP"/>
    <property type="match status" value="1"/>
</dbReference>
<dbReference type="PROSITE" id="PS50112">
    <property type="entry name" value="PAS"/>
    <property type="match status" value="1"/>
</dbReference>
<dbReference type="Gene3D" id="3.30.70.270">
    <property type="match status" value="1"/>
</dbReference>
<dbReference type="InterPro" id="IPR000014">
    <property type="entry name" value="PAS"/>
</dbReference>
<dbReference type="PANTHER" id="PTHR44757:SF2">
    <property type="entry name" value="BIOFILM ARCHITECTURE MAINTENANCE PROTEIN MBAA"/>
    <property type="match status" value="1"/>
</dbReference>
<feature type="domain" description="GGDEF" evidence="6">
    <location>
        <begin position="547"/>
        <end position="685"/>
    </location>
</feature>
<dbReference type="CDD" id="cd01948">
    <property type="entry name" value="EAL"/>
    <property type="match status" value="1"/>
</dbReference>
<gene>
    <name evidence="7" type="ORF">RF819_09070</name>
</gene>
<dbReference type="SMART" id="SM00304">
    <property type="entry name" value="HAMP"/>
    <property type="match status" value="1"/>
</dbReference>
<dbReference type="NCBIfam" id="TIGR00254">
    <property type="entry name" value="GGDEF"/>
    <property type="match status" value="1"/>
</dbReference>
<dbReference type="PROSITE" id="PS50887">
    <property type="entry name" value="GGDEF"/>
    <property type="match status" value="1"/>
</dbReference>
<dbReference type="Pfam" id="PF00672">
    <property type="entry name" value="HAMP"/>
    <property type="match status" value="1"/>
</dbReference>
<dbReference type="CDD" id="cd06225">
    <property type="entry name" value="HAMP"/>
    <property type="match status" value="1"/>
</dbReference>
<evidence type="ECO:0000313" key="8">
    <source>
        <dbReference type="Proteomes" id="UP000190750"/>
    </source>
</evidence>
<comment type="caution">
    <text evidence="7">The sequence shown here is derived from an EMBL/GenBank/DDBJ whole genome shotgun (WGS) entry which is preliminary data.</text>
</comment>
<dbReference type="SUPFAM" id="SSF55073">
    <property type="entry name" value="Nucleotide cyclase"/>
    <property type="match status" value="1"/>
</dbReference>
<evidence type="ECO:0000313" key="7">
    <source>
        <dbReference type="EMBL" id="OOV06862.1"/>
    </source>
</evidence>
<feature type="transmembrane region" description="Helical" evidence="1">
    <location>
        <begin position="183"/>
        <end position="200"/>
    </location>
</feature>
<dbReference type="InterPro" id="IPR001633">
    <property type="entry name" value="EAL_dom"/>
</dbReference>
<dbReference type="NCBIfam" id="TIGR00229">
    <property type="entry name" value="sensory_box"/>
    <property type="match status" value="2"/>
</dbReference>
<evidence type="ECO:0000259" key="6">
    <source>
        <dbReference type="PROSITE" id="PS50887"/>
    </source>
</evidence>
<protein>
    <recommendedName>
        <fullName evidence="9">Sensor domain-containing diguanylate cyclase</fullName>
    </recommendedName>
</protein>
<accession>A0A1T1ARX3</accession>
<dbReference type="InterPro" id="IPR001610">
    <property type="entry name" value="PAC"/>
</dbReference>
<dbReference type="SMART" id="SM00086">
    <property type="entry name" value="PAC"/>
    <property type="match status" value="2"/>
</dbReference>
<keyword evidence="1" id="KW-1133">Transmembrane helix</keyword>
<dbReference type="PROSITE" id="PS50883">
    <property type="entry name" value="EAL"/>
    <property type="match status" value="1"/>
</dbReference>
<feature type="domain" description="PAS" evidence="2">
    <location>
        <begin position="259"/>
        <end position="303"/>
    </location>
</feature>
<evidence type="ECO:0000259" key="2">
    <source>
        <dbReference type="PROSITE" id="PS50112"/>
    </source>
</evidence>
<evidence type="ECO:0000259" key="3">
    <source>
        <dbReference type="PROSITE" id="PS50113"/>
    </source>
</evidence>
<dbReference type="InterPro" id="IPR043128">
    <property type="entry name" value="Rev_trsase/Diguanyl_cyclase"/>
</dbReference>
<dbReference type="InterPro" id="IPR000700">
    <property type="entry name" value="PAS-assoc_C"/>
</dbReference>
<dbReference type="GO" id="GO:0006355">
    <property type="term" value="P:regulation of DNA-templated transcription"/>
    <property type="evidence" value="ECO:0007669"/>
    <property type="project" value="InterPro"/>
</dbReference>
<dbReference type="GO" id="GO:0007165">
    <property type="term" value="P:signal transduction"/>
    <property type="evidence" value="ECO:0007669"/>
    <property type="project" value="InterPro"/>
</dbReference>
<keyword evidence="1" id="KW-0472">Membrane</keyword>
<dbReference type="InterPro" id="IPR035919">
    <property type="entry name" value="EAL_sf"/>
</dbReference>
<dbReference type="Proteomes" id="UP000190750">
    <property type="component" value="Unassembled WGS sequence"/>
</dbReference>
<dbReference type="STRING" id="28066.RF819_09070"/>
<dbReference type="EMBL" id="MTJN01000002">
    <property type="protein sequence ID" value="OOV06862.1"/>
    <property type="molecule type" value="Genomic_DNA"/>
</dbReference>
<dbReference type="InterPro" id="IPR000160">
    <property type="entry name" value="GGDEF_dom"/>
</dbReference>
<feature type="domain" description="EAL" evidence="4">
    <location>
        <begin position="694"/>
        <end position="946"/>
    </location>
</feature>
<dbReference type="CDD" id="cd00130">
    <property type="entry name" value="PAS"/>
    <property type="match status" value="2"/>
</dbReference>
<dbReference type="OrthoDB" id="9813903at2"/>
<dbReference type="FunFam" id="3.30.70.270:FF:000001">
    <property type="entry name" value="Diguanylate cyclase domain protein"/>
    <property type="match status" value="1"/>
</dbReference>
<dbReference type="SUPFAM" id="SSF141868">
    <property type="entry name" value="EAL domain-like"/>
    <property type="match status" value="1"/>
</dbReference>
<dbReference type="InterPro" id="IPR013655">
    <property type="entry name" value="PAS_fold_3"/>
</dbReference>
<evidence type="ECO:0000256" key="1">
    <source>
        <dbReference type="SAM" id="Phobius"/>
    </source>
</evidence>
<feature type="domain" description="PAC" evidence="3">
    <location>
        <begin position="337"/>
        <end position="389"/>
    </location>
</feature>
<keyword evidence="8" id="KW-1185">Reference proteome</keyword>
<dbReference type="Pfam" id="PF00563">
    <property type="entry name" value="EAL"/>
    <property type="match status" value="1"/>
</dbReference>
<dbReference type="Pfam" id="PF08447">
    <property type="entry name" value="PAS_3"/>
    <property type="match status" value="1"/>
</dbReference>
<dbReference type="Pfam" id="PF00989">
    <property type="entry name" value="PAS"/>
    <property type="match status" value="1"/>
</dbReference>
<evidence type="ECO:0000259" key="4">
    <source>
        <dbReference type="PROSITE" id="PS50883"/>
    </source>
</evidence>
<keyword evidence="1" id="KW-0812">Transmembrane</keyword>
<dbReference type="InterPro" id="IPR013767">
    <property type="entry name" value="PAS_fold"/>
</dbReference>
<dbReference type="PROSITE" id="PS50885">
    <property type="entry name" value="HAMP"/>
    <property type="match status" value="1"/>
</dbReference>
<name>A0A1T1ARX3_RHOFE</name>
<dbReference type="CDD" id="cd01949">
    <property type="entry name" value="GGDEF"/>
    <property type="match status" value="1"/>
</dbReference>
<proteinExistence type="predicted"/>
<dbReference type="RefSeq" id="WP_078364684.1">
    <property type="nucleotide sequence ID" value="NZ_MTJN01000002.1"/>
</dbReference>
<evidence type="ECO:0008006" key="9">
    <source>
        <dbReference type="Google" id="ProtNLM"/>
    </source>
</evidence>
<dbReference type="InterPro" id="IPR003660">
    <property type="entry name" value="HAMP_dom"/>
</dbReference>
<dbReference type="GO" id="GO:0016020">
    <property type="term" value="C:membrane"/>
    <property type="evidence" value="ECO:0007669"/>
    <property type="project" value="InterPro"/>
</dbReference>
<reference evidence="7 8" key="1">
    <citation type="submission" date="2017-01" db="EMBL/GenBank/DDBJ databases">
        <title>Genome sequencing of Rhodoferax fermentans JCM 7819.</title>
        <authorList>
            <person name="Kim Y.J."/>
            <person name="Farh M.E.-A."/>
            <person name="Yang D.-C."/>
        </authorList>
    </citation>
    <scope>NUCLEOTIDE SEQUENCE [LARGE SCALE GENOMIC DNA]</scope>
    <source>
        <strain evidence="7 8">JCM 7819</strain>
    </source>
</reference>
<dbReference type="GO" id="GO:0003824">
    <property type="term" value="F:catalytic activity"/>
    <property type="evidence" value="ECO:0007669"/>
    <property type="project" value="UniProtKB-ARBA"/>
</dbReference>
<dbReference type="InterPro" id="IPR052155">
    <property type="entry name" value="Biofilm_reg_signaling"/>
</dbReference>
<dbReference type="Gene3D" id="3.20.20.450">
    <property type="entry name" value="EAL domain"/>
    <property type="match status" value="1"/>
</dbReference>
<dbReference type="Gene3D" id="3.30.450.20">
    <property type="entry name" value="PAS domain"/>
    <property type="match status" value="2"/>
</dbReference>
<dbReference type="Pfam" id="PF00990">
    <property type="entry name" value="GGDEF"/>
    <property type="match status" value="1"/>
</dbReference>
<dbReference type="SMART" id="SM00267">
    <property type="entry name" value="GGDEF"/>
    <property type="match status" value="1"/>
</dbReference>
<dbReference type="FunFam" id="3.30.450.20:FF:000099">
    <property type="entry name" value="Sensory box sensor histidine kinase"/>
    <property type="match status" value="1"/>
</dbReference>
<dbReference type="PROSITE" id="PS50113">
    <property type="entry name" value="PAC"/>
    <property type="match status" value="2"/>
</dbReference>